<keyword evidence="1" id="KW-0472">Membrane</keyword>
<dbReference type="EMBL" id="CP016793">
    <property type="protein sequence ID" value="ANZ40614.1"/>
    <property type="molecule type" value="Genomic_DNA"/>
</dbReference>
<dbReference type="AlphaFoldDB" id="A0A1B2HSB0"/>
<gene>
    <name evidence="2" type="ORF">BBK82_36045</name>
</gene>
<feature type="transmembrane region" description="Helical" evidence="1">
    <location>
        <begin position="116"/>
        <end position="134"/>
    </location>
</feature>
<evidence type="ECO:0000313" key="3">
    <source>
        <dbReference type="Proteomes" id="UP000093053"/>
    </source>
</evidence>
<accession>A0A1B2HSB0</accession>
<keyword evidence="1" id="KW-0812">Transmembrane</keyword>
<evidence type="ECO:0000256" key="1">
    <source>
        <dbReference type="SAM" id="Phobius"/>
    </source>
</evidence>
<sequence>MHPDEAAEAVLHERWSRSQLHVTMFSLVLPMTQVLLCAAVVAMADEGITWPTAIPLVSTVIAAVALRQLLQHQAPLDPLMWRPAAFLVAGVQLLSGAIPTYGIATTSGPDALTGPAILFLFCWAVAIATCVSAHRAGRALLTPLVPELGSADLRLRLAVRAATTGPERVSAQIVVERDRVEWTARLHTRRGGDPRIDLSVPFRELLQVTPVTLPVVPELRPWIVLSGGITLYTQAGPAVLVTATHDQWLIPVDDADLVADLVRRRQARWLEGIL</sequence>
<feature type="transmembrane region" description="Helical" evidence="1">
    <location>
        <begin position="48"/>
        <end position="67"/>
    </location>
</feature>
<protein>
    <submittedName>
        <fullName evidence="2">Uncharacterized protein</fullName>
    </submittedName>
</protein>
<dbReference type="Proteomes" id="UP000093053">
    <property type="component" value="Chromosome"/>
</dbReference>
<evidence type="ECO:0000313" key="2">
    <source>
        <dbReference type="EMBL" id="ANZ40614.1"/>
    </source>
</evidence>
<reference evidence="2 3" key="1">
    <citation type="submission" date="2016-07" db="EMBL/GenBank/DDBJ databases">
        <title>Complete genome sequence of the Lentzea guizhouensis DHS C013.</title>
        <authorList>
            <person name="Cao C."/>
        </authorList>
    </citation>
    <scope>NUCLEOTIDE SEQUENCE [LARGE SCALE GENOMIC DNA]</scope>
    <source>
        <strain evidence="2 3">DHS C013</strain>
    </source>
</reference>
<dbReference type="OrthoDB" id="3684018at2"/>
<proteinExistence type="predicted"/>
<name>A0A1B2HSB0_9PSEU</name>
<dbReference type="RefSeq" id="WP_065918952.1">
    <property type="nucleotide sequence ID" value="NZ_CP016793.1"/>
</dbReference>
<feature type="transmembrane region" description="Helical" evidence="1">
    <location>
        <begin position="79"/>
        <end position="104"/>
    </location>
</feature>
<organism evidence="2 3">
    <name type="scientific">Lentzea guizhouensis</name>
    <dbReference type="NCBI Taxonomy" id="1586287"/>
    <lineage>
        <taxon>Bacteria</taxon>
        <taxon>Bacillati</taxon>
        <taxon>Actinomycetota</taxon>
        <taxon>Actinomycetes</taxon>
        <taxon>Pseudonocardiales</taxon>
        <taxon>Pseudonocardiaceae</taxon>
        <taxon>Lentzea</taxon>
    </lineage>
</organism>
<keyword evidence="3" id="KW-1185">Reference proteome</keyword>
<dbReference type="KEGG" id="led:BBK82_36045"/>
<dbReference type="STRING" id="1586287.BBK82_36045"/>
<keyword evidence="1" id="KW-1133">Transmembrane helix</keyword>
<feature type="transmembrane region" description="Helical" evidence="1">
    <location>
        <begin position="20"/>
        <end position="42"/>
    </location>
</feature>